<dbReference type="InterPro" id="IPR002035">
    <property type="entry name" value="VWF_A"/>
</dbReference>
<dbReference type="RefSeq" id="WP_184934892.1">
    <property type="nucleotide sequence ID" value="NZ_JACHJV010000001.1"/>
</dbReference>
<evidence type="ECO:0000256" key="1">
    <source>
        <dbReference type="SAM" id="MobiDB-lite"/>
    </source>
</evidence>
<evidence type="ECO:0000256" key="2">
    <source>
        <dbReference type="SAM" id="SignalP"/>
    </source>
</evidence>
<protein>
    <submittedName>
        <fullName evidence="4">Ca-activated chloride channel family protein</fullName>
    </submittedName>
</protein>
<dbReference type="Proteomes" id="UP000540506">
    <property type="component" value="Unassembled WGS sequence"/>
</dbReference>
<dbReference type="Pfam" id="PF13531">
    <property type="entry name" value="SBP_bac_11"/>
    <property type="match status" value="1"/>
</dbReference>
<evidence type="ECO:0000313" key="5">
    <source>
        <dbReference type="Proteomes" id="UP000540506"/>
    </source>
</evidence>
<dbReference type="SUPFAM" id="SSF53850">
    <property type="entry name" value="Periplasmic binding protein-like II"/>
    <property type="match status" value="1"/>
</dbReference>
<dbReference type="PROSITE" id="PS51257">
    <property type="entry name" value="PROKAR_LIPOPROTEIN"/>
    <property type="match status" value="1"/>
</dbReference>
<dbReference type="PROSITE" id="PS50234">
    <property type="entry name" value="VWFA"/>
    <property type="match status" value="1"/>
</dbReference>
<sequence length="561" mass="57944">MTRRGLVGALALGLAAAATGCDGDGGKPKPGPSPSTTPSTTTSATSSPTTSPSSGAPYTLRILAGSELQDMQPVLEDVRKATGVTVQLSYTGTLDGAQTVSSGKADGTYDAIWFASNRYLRLDQSAAGKLLSDTSVMLSPVALGVRSSVLGTLGWDPAKTTWSQVGAAVAAGKLTFGMADPSQSNSGLSALIALASAFSGAQAALTQDDVTKAAPALRAFFTGQKLTSGSSGWLAQAYQRTAQGGSGEMLGALVNYESVLLSLNRTLPSAGQLTVIRPTDGVVSADYPLTLLSSASAAAADAFSRLTAELLRPEIQRELSDVTERRPVVAGVAPGPGLGSDRRPELPFPGSRAVADALLAAYQNQLRRPSRTVYVLDTSGSMKGARLAALQQALGQLTGAGGNLAANGFREREEVTLISFADDVKWQHTHQIPADAPQTALAAINTDVQSLSAEGGTAIYSTLEQAYQLLAQQQAATPDDRFTSIVLMTDGESNEGASADDFTAFYRKLPAAGQAVPVFPILFGEGAKQQLQGIADLTGGKLFDAMTGSLDGVFEEIRGYQ</sequence>
<gene>
    <name evidence="4" type="ORF">FHR34_001767</name>
</gene>
<organism evidence="4 5">
    <name type="scientific">Kitasatospora kifunensis</name>
    <name type="common">Streptomyces kifunensis</name>
    <dbReference type="NCBI Taxonomy" id="58351"/>
    <lineage>
        <taxon>Bacteria</taxon>
        <taxon>Bacillati</taxon>
        <taxon>Actinomycetota</taxon>
        <taxon>Actinomycetes</taxon>
        <taxon>Kitasatosporales</taxon>
        <taxon>Streptomycetaceae</taxon>
        <taxon>Kitasatospora</taxon>
    </lineage>
</organism>
<feature type="region of interest" description="Disordered" evidence="1">
    <location>
        <begin position="19"/>
        <end position="56"/>
    </location>
</feature>
<name>A0A7W7R080_KITKI</name>
<dbReference type="InterPro" id="IPR050934">
    <property type="entry name" value="ITIH"/>
</dbReference>
<feature type="compositionally biased region" description="Low complexity" evidence="1">
    <location>
        <begin position="36"/>
        <end position="56"/>
    </location>
</feature>
<dbReference type="Pfam" id="PF00092">
    <property type="entry name" value="VWA"/>
    <property type="match status" value="1"/>
</dbReference>
<dbReference type="AlphaFoldDB" id="A0A7W7R080"/>
<dbReference type="Gene3D" id="3.40.50.410">
    <property type="entry name" value="von Willebrand factor, type A domain"/>
    <property type="match status" value="1"/>
</dbReference>
<dbReference type="SMART" id="SM00327">
    <property type="entry name" value="VWA"/>
    <property type="match status" value="1"/>
</dbReference>
<dbReference type="PANTHER" id="PTHR10338">
    <property type="entry name" value="INTER-ALPHA-TRYPSIN INHIBITOR HEAVY CHAIN FAMILY MEMBER"/>
    <property type="match status" value="1"/>
</dbReference>
<keyword evidence="5" id="KW-1185">Reference proteome</keyword>
<evidence type="ECO:0000313" key="4">
    <source>
        <dbReference type="EMBL" id="MBB4922774.1"/>
    </source>
</evidence>
<dbReference type="SUPFAM" id="SSF53300">
    <property type="entry name" value="vWA-like"/>
    <property type="match status" value="1"/>
</dbReference>
<accession>A0A7W7R080</accession>
<keyword evidence="2" id="KW-0732">Signal</keyword>
<dbReference type="InterPro" id="IPR036465">
    <property type="entry name" value="vWFA_dom_sf"/>
</dbReference>
<evidence type="ECO:0000259" key="3">
    <source>
        <dbReference type="PROSITE" id="PS50234"/>
    </source>
</evidence>
<proteinExistence type="predicted"/>
<feature type="chain" id="PRO_5039035635" evidence="2">
    <location>
        <begin position="21"/>
        <end position="561"/>
    </location>
</feature>
<reference evidence="4 5" key="1">
    <citation type="submission" date="2020-08" db="EMBL/GenBank/DDBJ databases">
        <title>Sequencing the genomes of 1000 actinobacteria strains.</title>
        <authorList>
            <person name="Klenk H.-P."/>
        </authorList>
    </citation>
    <scope>NUCLEOTIDE SEQUENCE [LARGE SCALE GENOMIC DNA]</scope>
    <source>
        <strain evidence="4 5">DSM 41654</strain>
    </source>
</reference>
<feature type="signal peptide" evidence="2">
    <location>
        <begin position="1"/>
        <end position="20"/>
    </location>
</feature>
<dbReference type="EMBL" id="JACHJV010000001">
    <property type="protein sequence ID" value="MBB4922774.1"/>
    <property type="molecule type" value="Genomic_DNA"/>
</dbReference>
<dbReference type="PANTHER" id="PTHR10338:SF108">
    <property type="entry name" value="INTER-ALPHA-TRYPSIN INHIBITOR HEAVY CHAIN H4-LIKE PROTEIN"/>
    <property type="match status" value="1"/>
</dbReference>
<comment type="caution">
    <text evidence="4">The sequence shown here is derived from an EMBL/GenBank/DDBJ whole genome shotgun (WGS) entry which is preliminary data.</text>
</comment>
<feature type="domain" description="VWFA" evidence="3">
    <location>
        <begin position="371"/>
        <end position="557"/>
    </location>
</feature>